<gene>
    <name evidence="2" type="ORF">EA58_17770</name>
</gene>
<dbReference type="InterPro" id="IPR008984">
    <property type="entry name" value="SMAD_FHA_dom_sf"/>
</dbReference>
<comment type="caution">
    <text evidence="2">The sequence shown here is derived from an EMBL/GenBank/DDBJ whole genome shotgun (WGS) entry which is preliminary data.</text>
</comment>
<dbReference type="EMBL" id="JMIB01000034">
    <property type="protein sequence ID" value="KDM90344.1"/>
    <property type="molecule type" value="Genomic_DNA"/>
</dbReference>
<name>A0A066RJ43_9GAMM</name>
<dbReference type="Pfam" id="PF00498">
    <property type="entry name" value="FHA"/>
    <property type="match status" value="1"/>
</dbReference>
<dbReference type="Pfam" id="PF20232">
    <property type="entry name" value="T6SS_FHA_C"/>
    <property type="match status" value="1"/>
</dbReference>
<protein>
    <recommendedName>
        <fullName evidence="1">FHA domain-containing protein</fullName>
    </recommendedName>
</protein>
<reference evidence="2 3" key="1">
    <citation type="submission" date="2014-04" db="EMBL/GenBank/DDBJ databases">
        <title>Draft genome sequence of Photobacterium halotolerans S2753: a solonamide, ngercheumicin and holomycin producer.</title>
        <authorList>
            <person name="Machado H.R."/>
            <person name="Gram L."/>
        </authorList>
    </citation>
    <scope>NUCLEOTIDE SEQUENCE [LARGE SCALE GENOMIC DNA]</scope>
    <source>
        <strain evidence="2 3">S2753</strain>
    </source>
</reference>
<evidence type="ECO:0000313" key="2">
    <source>
        <dbReference type="EMBL" id="KDM90344.1"/>
    </source>
</evidence>
<dbReference type="CDD" id="cd00060">
    <property type="entry name" value="FHA"/>
    <property type="match status" value="1"/>
</dbReference>
<dbReference type="STRING" id="1654360.EA58_17770"/>
<dbReference type="Gene3D" id="2.60.200.20">
    <property type="match status" value="1"/>
</dbReference>
<dbReference type="PROSITE" id="PS50006">
    <property type="entry name" value="FHA_DOMAIN"/>
    <property type="match status" value="1"/>
</dbReference>
<organism evidence="2 3">
    <name type="scientific">Photobacterium galatheae</name>
    <dbReference type="NCBI Taxonomy" id="1654360"/>
    <lineage>
        <taxon>Bacteria</taxon>
        <taxon>Pseudomonadati</taxon>
        <taxon>Pseudomonadota</taxon>
        <taxon>Gammaproteobacteria</taxon>
        <taxon>Vibrionales</taxon>
        <taxon>Vibrionaceae</taxon>
        <taxon>Photobacterium</taxon>
    </lineage>
</organism>
<evidence type="ECO:0000259" key="1">
    <source>
        <dbReference type="PROSITE" id="PS50006"/>
    </source>
</evidence>
<dbReference type="InterPro" id="IPR046883">
    <property type="entry name" value="T6SS_FHA_C"/>
</dbReference>
<accession>A0A066RJ43</accession>
<dbReference type="OrthoDB" id="273564at2"/>
<dbReference type="RefSeq" id="WP_036755525.1">
    <property type="nucleotide sequence ID" value="NZ_JAGSGC010000014.1"/>
</dbReference>
<proteinExistence type="predicted"/>
<dbReference type="Proteomes" id="UP000027192">
    <property type="component" value="Unassembled WGS sequence"/>
</dbReference>
<dbReference type="AlphaFoldDB" id="A0A066RJ43"/>
<dbReference type="InterPro" id="IPR000253">
    <property type="entry name" value="FHA_dom"/>
</dbReference>
<evidence type="ECO:0000313" key="3">
    <source>
        <dbReference type="Proteomes" id="UP000027192"/>
    </source>
</evidence>
<keyword evidence="3" id="KW-1185">Reference proteome</keyword>
<dbReference type="SUPFAM" id="SSF49879">
    <property type="entry name" value="SMAD/FHA domain"/>
    <property type="match status" value="1"/>
</dbReference>
<sequence>MPLSIRIISSPDGESIAQWNQAFPEEGGDIGRSFGATMQLSDATREVSGTHAIIRKTSRGYQIADNSTNGVFINGSDEPLGKGNQSTLSDGDVLDIGRYRLLVSCFIPEKAKAQPSPDAAALSPFGDDPFRTEPVATAPVQVDAPEEPDWNRSDVDVVDDDPFLSEDVSRERQRLRLDLDFQTEEDDPLAEDIYQTALPQTAMPQISLPAQNSQTSPFASQPVQAALTEFRRHEQRLQQQTDKALEMALTRLLADISPQAMESMFDDLSGSGLWPRKPKYWEMYKRYFSRQVENRDWQVKFHAYFQDALRLQRNLEGEKS</sequence>
<feature type="domain" description="FHA" evidence="1">
    <location>
        <begin position="28"/>
        <end position="78"/>
    </location>
</feature>